<dbReference type="InterPro" id="IPR016181">
    <property type="entry name" value="Acyl_CoA_acyltransferase"/>
</dbReference>
<evidence type="ECO:0000313" key="3">
    <source>
        <dbReference type="Proteomes" id="UP000229600"/>
    </source>
</evidence>
<dbReference type="Proteomes" id="UP000229600">
    <property type="component" value="Unassembled WGS sequence"/>
</dbReference>
<protein>
    <recommendedName>
        <fullName evidence="1">N-acetyltransferase domain-containing protein</fullName>
    </recommendedName>
</protein>
<dbReference type="PROSITE" id="PS51186">
    <property type="entry name" value="GNAT"/>
    <property type="match status" value="1"/>
</dbReference>
<name>A0A2H0N6A8_9BACT</name>
<organism evidence="2 3">
    <name type="scientific">Candidatus Magasanikbacteria bacterium CG11_big_fil_rev_8_21_14_0_20_39_34</name>
    <dbReference type="NCBI Taxonomy" id="1974653"/>
    <lineage>
        <taxon>Bacteria</taxon>
        <taxon>Candidatus Magasanikiibacteriota</taxon>
    </lineage>
</organism>
<evidence type="ECO:0000259" key="1">
    <source>
        <dbReference type="PROSITE" id="PS51186"/>
    </source>
</evidence>
<dbReference type="EMBL" id="PCWN01000003">
    <property type="protein sequence ID" value="PIR04439.1"/>
    <property type="molecule type" value="Genomic_DNA"/>
</dbReference>
<evidence type="ECO:0000313" key="2">
    <source>
        <dbReference type="EMBL" id="PIR04439.1"/>
    </source>
</evidence>
<comment type="caution">
    <text evidence="2">The sequence shown here is derived from an EMBL/GenBank/DDBJ whole genome shotgun (WGS) entry which is preliminary data.</text>
</comment>
<dbReference type="Gene3D" id="3.40.630.30">
    <property type="match status" value="1"/>
</dbReference>
<dbReference type="AlphaFoldDB" id="A0A2H0N6A8"/>
<dbReference type="InterPro" id="IPR000182">
    <property type="entry name" value="GNAT_dom"/>
</dbReference>
<feature type="domain" description="N-acetyltransferase" evidence="1">
    <location>
        <begin position="205"/>
        <end position="359"/>
    </location>
</feature>
<sequence length="427" mass="48997">MSEELHAHRLGEIFRDARQGVLDSQGDGLRAEDERQVFQLWRDRSDENWGKILSGEIPLEENSIRVLLSLLIEDVMEEAFSRLVRSGKEKLDLESVKRVAQEKAEETLQLYRDLVRHSKEVEAGMLPFLKEGASVTDLEKEKITQSLQRRAGKAIFAYAQEVRNMVETQAENFPALPSEAFGQLHEDLEMLRAIIEAMYKQTGRLDIESLRGLDFGYDARDKQSVLEVAKENYPGNSEVEKQVRENLQAALENPDAEVPVLKKGNEILAYMYFLKKESLDEKEHIYAGGLNVNPKFHGLGIGDIFIERMVIEKAQNFVVDAVMVPSVELLERHLEKTGFVITGMKKNDDGSFFYIVELDQEKNKALSSKHEDIQNRDAYKKIEFNERTELTSSEKEEEVQKLLDDGFVGTRYLRSETGFILLFEKRT</sequence>
<reference evidence="2 3" key="1">
    <citation type="submission" date="2017-09" db="EMBL/GenBank/DDBJ databases">
        <title>Depth-based differentiation of microbial function through sediment-hosted aquifers and enrichment of novel symbionts in the deep terrestrial subsurface.</title>
        <authorList>
            <person name="Probst A.J."/>
            <person name="Ladd B."/>
            <person name="Jarett J.K."/>
            <person name="Geller-Mcgrath D.E."/>
            <person name="Sieber C.M."/>
            <person name="Emerson J.B."/>
            <person name="Anantharaman K."/>
            <person name="Thomas B.C."/>
            <person name="Malmstrom R."/>
            <person name="Stieglmeier M."/>
            <person name="Klingl A."/>
            <person name="Woyke T."/>
            <person name="Ryan C.M."/>
            <person name="Banfield J.F."/>
        </authorList>
    </citation>
    <scope>NUCLEOTIDE SEQUENCE [LARGE SCALE GENOMIC DNA]</scope>
    <source>
        <strain evidence="2">CG11_big_fil_rev_8_21_14_0_20_39_34</strain>
    </source>
</reference>
<accession>A0A2H0N6A8</accession>
<gene>
    <name evidence="2" type="ORF">COV59_01160</name>
</gene>
<dbReference type="GO" id="GO:0016747">
    <property type="term" value="F:acyltransferase activity, transferring groups other than amino-acyl groups"/>
    <property type="evidence" value="ECO:0007669"/>
    <property type="project" value="InterPro"/>
</dbReference>
<dbReference type="SUPFAM" id="SSF55729">
    <property type="entry name" value="Acyl-CoA N-acyltransferases (Nat)"/>
    <property type="match status" value="1"/>
</dbReference>
<proteinExistence type="predicted"/>